<dbReference type="Gene3D" id="3.30.420.40">
    <property type="match status" value="2"/>
</dbReference>
<evidence type="ECO:0000256" key="7">
    <source>
        <dbReference type="SAM" id="Phobius"/>
    </source>
</evidence>
<keyword evidence="7" id="KW-0812">Transmembrane</keyword>
<dbReference type="PRINTS" id="PR00301">
    <property type="entry name" value="HEATSHOCK70"/>
</dbReference>
<dbReference type="SUPFAM" id="SSF53067">
    <property type="entry name" value="Actin-like ATPase domain"/>
    <property type="match status" value="2"/>
</dbReference>
<comment type="caution">
    <text evidence="8">The sequence shown here is derived from an EMBL/GenBank/DDBJ whole genome shotgun (WGS) entry which is preliminary data.</text>
</comment>
<keyword evidence="5" id="KW-0143">Chaperone</keyword>
<evidence type="ECO:0000313" key="8">
    <source>
        <dbReference type="EMBL" id="NYI90386.1"/>
    </source>
</evidence>
<reference evidence="8 9" key="1">
    <citation type="submission" date="2020-07" db="EMBL/GenBank/DDBJ databases">
        <title>Sequencing the genomes of 1000 actinobacteria strains.</title>
        <authorList>
            <person name="Klenk H.-P."/>
        </authorList>
    </citation>
    <scope>NUCLEOTIDE SEQUENCE [LARGE SCALE GENOMIC DNA]</scope>
    <source>
        <strain evidence="8 9">DSM 104006</strain>
    </source>
</reference>
<feature type="region of interest" description="Disordered" evidence="6">
    <location>
        <begin position="369"/>
        <end position="426"/>
    </location>
</feature>
<evidence type="ECO:0000256" key="5">
    <source>
        <dbReference type="ARBA" id="ARBA00023186"/>
    </source>
</evidence>
<evidence type="ECO:0000256" key="2">
    <source>
        <dbReference type="ARBA" id="ARBA00022741"/>
    </source>
</evidence>
<evidence type="ECO:0000256" key="6">
    <source>
        <dbReference type="SAM" id="MobiDB-lite"/>
    </source>
</evidence>
<dbReference type="GO" id="GO:0140662">
    <property type="term" value="F:ATP-dependent protein folding chaperone"/>
    <property type="evidence" value="ECO:0007669"/>
    <property type="project" value="InterPro"/>
</dbReference>
<feature type="compositionally biased region" description="Pro residues" evidence="6">
    <location>
        <begin position="376"/>
        <end position="393"/>
    </location>
</feature>
<protein>
    <submittedName>
        <fullName evidence="8">Actin-like ATPase involved in cell morphogenesis</fullName>
    </submittedName>
</protein>
<dbReference type="InterPro" id="IPR018181">
    <property type="entry name" value="Heat_shock_70_CS"/>
</dbReference>
<dbReference type="RefSeq" id="WP_179774411.1">
    <property type="nucleotide sequence ID" value="NZ_JACCFK010000001.1"/>
</dbReference>
<keyword evidence="4" id="KW-0346">Stress response</keyword>
<dbReference type="Pfam" id="PF00012">
    <property type="entry name" value="HSP70"/>
    <property type="match status" value="1"/>
</dbReference>
<feature type="transmembrane region" description="Helical" evidence="7">
    <location>
        <begin position="429"/>
        <end position="450"/>
    </location>
</feature>
<keyword evidence="7" id="KW-0472">Membrane</keyword>
<dbReference type="PANTHER" id="PTHR42749:SF1">
    <property type="entry name" value="CELL SHAPE-DETERMINING PROTEIN MREB"/>
    <property type="match status" value="1"/>
</dbReference>
<dbReference type="AlphaFoldDB" id="A0A853B797"/>
<dbReference type="GO" id="GO:0005524">
    <property type="term" value="F:ATP binding"/>
    <property type="evidence" value="ECO:0007669"/>
    <property type="project" value="UniProtKB-KW"/>
</dbReference>
<organism evidence="8 9">
    <name type="scientific">Amycolatopsis endophytica</name>
    <dbReference type="NCBI Taxonomy" id="860233"/>
    <lineage>
        <taxon>Bacteria</taxon>
        <taxon>Bacillati</taxon>
        <taxon>Actinomycetota</taxon>
        <taxon>Actinomycetes</taxon>
        <taxon>Pseudonocardiales</taxon>
        <taxon>Pseudonocardiaceae</taxon>
        <taxon>Amycolatopsis</taxon>
    </lineage>
</organism>
<keyword evidence="2" id="KW-0547">Nucleotide-binding</keyword>
<accession>A0A853B797</accession>
<dbReference type="InterPro" id="IPR013126">
    <property type="entry name" value="Hsp_70_fam"/>
</dbReference>
<dbReference type="Gene3D" id="3.90.640.10">
    <property type="entry name" value="Actin, Chain A, domain 4"/>
    <property type="match status" value="1"/>
</dbReference>
<keyword evidence="7" id="KW-1133">Transmembrane helix</keyword>
<comment type="similarity">
    <text evidence="1">Belongs to the heat shock protein 70 family.</text>
</comment>
<keyword evidence="3" id="KW-0067">ATP-binding</keyword>
<evidence type="ECO:0000256" key="4">
    <source>
        <dbReference type="ARBA" id="ARBA00023016"/>
    </source>
</evidence>
<dbReference type="Proteomes" id="UP000549616">
    <property type="component" value="Unassembled WGS sequence"/>
</dbReference>
<evidence type="ECO:0000256" key="1">
    <source>
        <dbReference type="ARBA" id="ARBA00007381"/>
    </source>
</evidence>
<name>A0A853B797_9PSEU</name>
<keyword evidence="9" id="KW-1185">Reference proteome</keyword>
<gene>
    <name evidence="8" type="ORF">HNR02_003709</name>
</gene>
<dbReference type="PANTHER" id="PTHR42749">
    <property type="entry name" value="CELL SHAPE-DETERMINING PROTEIN MREB"/>
    <property type="match status" value="1"/>
</dbReference>
<dbReference type="PROSITE" id="PS01036">
    <property type="entry name" value="HSP70_3"/>
    <property type="match status" value="1"/>
</dbReference>
<evidence type="ECO:0000313" key="9">
    <source>
        <dbReference type="Proteomes" id="UP000549616"/>
    </source>
</evidence>
<sequence length="617" mass="64182">MRILSVDLGTSNTVAVLSAHGRPPRVVEVDGSATMPSAVFAEENGTLVVGRDAERRARLDPTRFEPNPKRRVDEQTLLLGQDIVPVNEALAGVLRRVLDETTRQLGGEMPDEIRLTHPAQWGPTRRNVLLSAARLAGLTGPLLLVPEPVAAAAHFASLAGRAPAPGQALAVYDLGAGTFDVAVVGATRNGFGVLAEDGLPDLGGLDVDQALMVHVGREVSHSDPQRWQRLLRPESTADRRTRRALQEDVKAAKEALSRLPQTEVPMPEPFSDVLVTRGELEALVRPALLRSVELLGRTIAAAGLSPDRLAGIYLVGGSSRLPLVGSMISEKLGVVPSSLDQPETAVALGAHHVARDGINMRTQNVEGQTAATGIPPGFPPPPVAAVPATPPGGYPGASPYPQAGFQPAPTNFPALPPSRPEPPKNRKKLFAGIAAAVVVLLAAGATYLFWPSSSSSATTFSAAECQQPGAADPQGFTGCLRQLAGKIAETGCSAGAGTGDIAPPESEDIGVLATCPAPALAGAQVTYLHGVTTDKVKDYAERLLGSVGGDQVQAPWKGNGLDGSYSAASGRTSAVLVFTVADRPLAGVVYQKAGNGQTPLTAARMADYFEQNVQPGE</sequence>
<evidence type="ECO:0000256" key="3">
    <source>
        <dbReference type="ARBA" id="ARBA00022840"/>
    </source>
</evidence>
<dbReference type="InterPro" id="IPR043129">
    <property type="entry name" value="ATPase_NBD"/>
</dbReference>
<dbReference type="EMBL" id="JACCFK010000001">
    <property type="protein sequence ID" value="NYI90386.1"/>
    <property type="molecule type" value="Genomic_DNA"/>
</dbReference>
<proteinExistence type="inferred from homology"/>